<comment type="caution">
    <text evidence="3">The sequence shown here is derived from an EMBL/GenBank/DDBJ whole genome shotgun (WGS) entry which is preliminary data.</text>
</comment>
<dbReference type="EMBL" id="VNHM01000021">
    <property type="protein sequence ID" value="TYO93249.1"/>
    <property type="molecule type" value="Genomic_DNA"/>
</dbReference>
<accession>A0A5S4ZNP4</accession>
<evidence type="ECO:0000313" key="4">
    <source>
        <dbReference type="Proteomes" id="UP000323166"/>
    </source>
</evidence>
<keyword evidence="4" id="KW-1185">Reference proteome</keyword>
<organism evidence="3 4">
    <name type="scientific">Desulfallas thermosapovorans DSM 6562</name>
    <dbReference type="NCBI Taxonomy" id="1121431"/>
    <lineage>
        <taxon>Bacteria</taxon>
        <taxon>Bacillati</taxon>
        <taxon>Bacillota</taxon>
        <taxon>Clostridia</taxon>
        <taxon>Eubacteriales</taxon>
        <taxon>Desulfallaceae</taxon>
        <taxon>Desulfallas</taxon>
    </lineage>
</organism>
<dbReference type="RefSeq" id="WP_166512710.1">
    <property type="nucleotide sequence ID" value="NZ_VNHM01000021.1"/>
</dbReference>
<feature type="domain" description="HepT-like" evidence="2">
    <location>
        <begin position="44"/>
        <end position="151"/>
    </location>
</feature>
<proteinExistence type="predicted"/>
<evidence type="ECO:0000313" key="3">
    <source>
        <dbReference type="EMBL" id="TYO93249.1"/>
    </source>
</evidence>
<dbReference type="InterPro" id="IPR048769">
    <property type="entry name" value="HepT-like_dom"/>
</dbReference>
<evidence type="ECO:0000256" key="1">
    <source>
        <dbReference type="SAM" id="Coils"/>
    </source>
</evidence>
<name>A0A5S4ZNP4_9FIRM</name>
<reference evidence="3 4" key="1">
    <citation type="submission" date="2019-07" db="EMBL/GenBank/DDBJ databases">
        <title>Genomic Encyclopedia of Type Strains, Phase I: the one thousand microbial genomes (KMG-I) project.</title>
        <authorList>
            <person name="Kyrpides N."/>
        </authorList>
    </citation>
    <scope>NUCLEOTIDE SEQUENCE [LARGE SCALE GENOMIC DNA]</scope>
    <source>
        <strain evidence="3 4">DSM 6562</strain>
    </source>
</reference>
<keyword evidence="1" id="KW-0175">Coiled coil</keyword>
<feature type="coiled-coil region" evidence="1">
    <location>
        <begin position="5"/>
        <end position="39"/>
    </location>
</feature>
<gene>
    <name evidence="3" type="ORF">LX24_02778</name>
</gene>
<evidence type="ECO:0000259" key="2">
    <source>
        <dbReference type="Pfam" id="PF20797"/>
    </source>
</evidence>
<dbReference type="Pfam" id="PF20797">
    <property type="entry name" value="HepT-like_2"/>
    <property type="match status" value="1"/>
</dbReference>
<dbReference type="AlphaFoldDB" id="A0A5S4ZNP4"/>
<protein>
    <recommendedName>
        <fullName evidence="2">HepT-like domain-containing protein</fullName>
    </recommendedName>
</protein>
<dbReference type="Proteomes" id="UP000323166">
    <property type="component" value="Unassembled WGS sequence"/>
</dbReference>
<sequence length="158" mass="18750">MIPNLILLEARIRKELDQLEKLQDELKTLAKLKEQKLKSVKLRAYASILHDFYSGIEKIFISIAREIDQVVPKSQGWHRDLLEQMTLDIPSKRPAVINDHLLGELQQYLGFRHRFRNLYGYELEWARMEPLVRDLVPTFSEFKDNLETFLDLLTEIQE</sequence>